<dbReference type="PANTHER" id="PTHR43179:SF12">
    <property type="entry name" value="GALACTOFURANOSYLTRANSFERASE GLFT2"/>
    <property type="match status" value="1"/>
</dbReference>
<evidence type="ECO:0000256" key="3">
    <source>
        <dbReference type="ARBA" id="ARBA00022676"/>
    </source>
</evidence>
<accession>A0ABQ4NAB9</accession>
<dbReference type="CDD" id="cd04186">
    <property type="entry name" value="GT_2_like_c"/>
    <property type="match status" value="1"/>
</dbReference>
<dbReference type="RefSeq" id="WP_213529676.1">
    <property type="nucleotide sequence ID" value="NZ_BOVJ01000123.1"/>
</dbReference>
<proteinExistence type="inferred from homology"/>
<dbReference type="GO" id="GO:0016740">
    <property type="term" value="F:transferase activity"/>
    <property type="evidence" value="ECO:0007669"/>
    <property type="project" value="UniProtKB-KW"/>
</dbReference>
<dbReference type="PANTHER" id="PTHR43179">
    <property type="entry name" value="RHAMNOSYLTRANSFERASE WBBL"/>
    <property type="match status" value="1"/>
</dbReference>
<feature type="domain" description="Glycosyltransferase 2-like" evidence="5">
    <location>
        <begin position="8"/>
        <end position="176"/>
    </location>
</feature>
<sequence>MKSRPTVSVSIVTYNSAEDIASCLEAVLGQTYPIERIVVVDNRSSDGTMSVLERFRDRIQIIANKDNTGFAGGQNLGIGATGSDYVLVLNPDVMLEPDYVETIIGVMEANPDIGSATGMLVRMSAGDVIDSTGLVLNLTRRARDRGAGEPSERWQDQGEVFGVSGAAAVYSRRMIDDISINGEFFDSFFFAYKEDVDVAYRAKRLGWKAMYVPSARALHKRGWKEGGRRAIPLFVRRHSYQNQFFVWIKNETFTPQFALTLPVLLVLELLRLGYILVREPGLLACWLTIARAFPDMLRKRKEISRRAKRKARIW</sequence>
<name>A0ABQ4NAB9_9BACL</name>
<comment type="caution">
    <text evidence="6">The sequence shown here is derived from an EMBL/GenBank/DDBJ whole genome shotgun (WGS) entry which is preliminary data.</text>
</comment>
<evidence type="ECO:0000256" key="1">
    <source>
        <dbReference type="ARBA" id="ARBA00004776"/>
    </source>
</evidence>
<evidence type="ECO:0000313" key="6">
    <source>
        <dbReference type="EMBL" id="GIQ65162.1"/>
    </source>
</evidence>
<comment type="pathway">
    <text evidence="1">Cell wall biogenesis; cell wall polysaccharide biosynthesis.</text>
</comment>
<dbReference type="InterPro" id="IPR001173">
    <property type="entry name" value="Glyco_trans_2-like"/>
</dbReference>
<organism evidence="6 7">
    <name type="scientific">Paenibacillus cisolokensis</name>
    <dbReference type="NCBI Taxonomy" id="1658519"/>
    <lineage>
        <taxon>Bacteria</taxon>
        <taxon>Bacillati</taxon>
        <taxon>Bacillota</taxon>
        <taxon>Bacilli</taxon>
        <taxon>Bacillales</taxon>
        <taxon>Paenibacillaceae</taxon>
        <taxon>Paenibacillus</taxon>
    </lineage>
</organism>
<evidence type="ECO:0000256" key="2">
    <source>
        <dbReference type="ARBA" id="ARBA00006739"/>
    </source>
</evidence>
<evidence type="ECO:0000313" key="7">
    <source>
        <dbReference type="Proteomes" id="UP000680304"/>
    </source>
</evidence>
<evidence type="ECO:0000256" key="4">
    <source>
        <dbReference type="ARBA" id="ARBA00022679"/>
    </source>
</evidence>
<keyword evidence="4 6" id="KW-0808">Transferase</keyword>
<comment type="similarity">
    <text evidence="2">Belongs to the glycosyltransferase 2 family.</text>
</comment>
<keyword evidence="3" id="KW-0328">Glycosyltransferase</keyword>
<dbReference type="Proteomes" id="UP000680304">
    <property type="component" value="Unassembled WGS sequence"/>
</dbReference>
<reference evidence="6 7" key="1">
    <citation type="submission" date="2021-04" db="EMBL/GenBank/DDBJ databases">
        <title>Draft genome sequence of Paenibacillus cisolokensis, LC2-13A.</title>
        <authorList>
            <person name="Uke A."/>
            <person name="Chhe C."/>
            <person name="Baramee S."/>
            <person name="Kosugi A."/>
        </authorList>
    </citation>
    <scope>NUCLEOTIDE SEQUENCE [LARGE SCALE GENOMIC DNA]</scope>
    <source>
        <strain evidence="6 7">LC2-13A</strain>
    </source>
</reference>
<dbReference type="EMBL" id="BOVJ01000123">
    <property type="protein sequence ID" value="GIQ65162.1"/>
    <property type="molecule type" value="Genomic_DNA"/>
</dbReference>
<keyword evidence="7" id="KW-1185">Reference proteome</keyword>
<dbReference type="Gene3D" id="3.90.550.10">
    <property type="entry name" value="Spore Coat Polysaccharide Biosynthesis Protein SpsA, Chain A"/>
    <property type="match status" value="1"/>
</dbReference>
<protein>
    <submittedName>
        <fullName evidence="6">Glycosyl transferase</fullName>
    </submittedName>
</protein>
<evidence type="ECO:0000259" key="5">
    <source>
        <dbReference type="Pfam" id="PF00535"/>
    </source>
</evidence>
<dbReference type="SUPFAM" id="SSF53448">
    <property type="entry name" value="Nucleotide-diphospho-sugar transferases"/>
    <property type="match status" value="1"/>
</dbReference>
<gene>
    <name evidence="6" type="ORF">PACILC2_37300</name>
</gene>
<dbReference type="Pfam" id="PF00535">
    <property type="entry name" value="Glycos_transf_2"/>
    <property type="match status" value="1"/>
</dbReference>
<dbReference type="InterPro" id="IPR029044">
    <property type="entry name" value="Nucleotide-diphossugar_trans"/>
</dbReference>